<feature type="non-terminal residue" evidence="1">
    <location>
        <position position="1"/>
    </location>
</feature>
<evidence type="ECO:0000313" key="1">
    <source>
        <dbReference type="EMBL" id="CDW22177.1"/>
    </source>
</evidence>
<sequence length="70" mass="8215">GTVEVYVAFGFEASQKCLASIKKKSIYQQSIYSEIREKAECHCCNPHRRDNTEITNILKLDKSFFWRVKK</sequence>
<name>A0A0K2T9C8_LEPSM</name>
<dbReference type="EMBL" id="HACA01004816">
    <property type="protein sequence ID" value="CDW22177.1"/>
    <property type="molecule type" value="Transcribed_RNA"/>
</dbReference>
<proteinExistence type="predicted"/>
<organism evidence="1">
    <name type="scientific">Lepeophtheirus salmonis</name>
    <name type="common">Salmon louse</name>
    <name type="synonym">Caligus salmonis</name>
    <dbReference type="NCBI Taxonomy" id="72036"/>
    <lineage>
        <taxon>Eukaryota</taxon>
        <taxon>Metazoa</taxon>
        <taxon>Ecdysozoa</taxon>
        <taxon>Arthropoda</taxon>
        <taxon>Crustacea</taxon>
        <taxon>Multicrustacea</taxon>
        <taxon>Hexanauplia</taxon>
        <taxon>Copepoda</taxon>
        <taxon>Siphonostomatoida</taxon>
        <taxon>Caligidae</taxon>
        <taxon>Lepeophtheirus</taxon>
    </lineage>
</organism>
<dbReference type="AlphaFoldDB" id="A0A0K2T9C8"/>
<reference evidence="1" key="1">
    <citation type="submission" date="2014-05" db="EMBL/GenBank/DDBJ databases">
        <authorList>
            <person name="Chronopoulou M."/>
        </authorList>
    </citation>
    <scope>NUCLEOTIDE SEQUENCE</scope>
    <source>
        <tissue evidence="1">Whole organism</tissue>
    </source>
</reference>
<accession>A0A0K2T9C8</accession>
<protein>
    <submittedName>
        <fullName evidence="1">Uncharacterized protein</fullName>
    </submittedName>
</protein>